<dbReference type="InterPro" id="IPR045863">
    <property type="entry name" value="CorA_TM1_TM2"/>
</dbReference>
<dbReference type="PANTHER" id="PTHR21535">
    <property type="entry name" value="MAGNESIUM AND COBALT TRANSPORT PROTEIN/MITOCHONDRIAL IMPORT INNER MEMBRANE TRANSLOCASE SUBUNIT TIM8"/>
    <property type="match status" value="1"/>
</dbReference>
<keyword evidence="3 7" id="KW-0812">Transmembrane</keyword>
<sequence length="447" mass="51426">MSTPIKRENSGSESADEVVNDPNAAAAMAFSQPQRPKFQISRHSASQIDRRYSMIAPGYAANSPDKVTLPIYELDKRSSSVSNQSMNIQCDDNSPNFRTIAARSSPTIDTNIPYGSLRSEPQISQSFNESPEMEEEQPAQDRLDLDDIASPFWIDCLSPTLIEMNDISKLFHLHPLTNEDIQTSDTREKCEVFEKYFFVVVRSFEQDQYKNSFMQPITVSIFQYSPTFHSRNVRSRIDQLSAYGLHVTTEWINYALIDDITDSYMPFMKVIELEVDTIEELVLILAQESEQSDMLRRIGIVRKRVMQLLRLMNTKADVIKMIINRCLDTSIGNETRFYLEDIHDHVLTMMQNLSHYEKSLARSHSNYLAQISIDITQASNRTSDTVMRMTLLASILVPLNIITGLWGMNVRVPGQDRDDLTWFFSIICTMFFLITGTYYFVRRMKLV</sequence>
<dbReference type="Gene3D" id="3.30.460.20">
    <property type="entry name" value="CorA soluble domain-like"/>
    <property type="match status" value="1"/>
</dbReference>
<dbReference type="SUPFAM" id="SSF144083">
    <property type="entry name" value="Magnesium transport protein CorA, transmembrane region"/>
    <property type="match status" value="1"/>
</dbReference>
<dbReference type="InterPro" id="IPR045861">
    <property type="entry name" value="CorA_cytoplasmic_dom"/>
</dbReference>
<evidence type="ECO:0000256" key="5">
    <source>
        <dbReference type="ARBA" id="ARBA00023136"/>
    </source>
</evidence>
<feature type="transmembrane region" description="Helical" evidence="7">
    <location>
        <begin position="389"/>
        <end position="408"/>
    </location>
</feature>
<protein>
    <submittedName>
        <fullName evidence="8">CorA metal ion transporter</fullName>
    </submittedName>
</protein>
<dbReference type="SUPFAM" id="SSF143865">
    <property type="entry name" value="CorA soluble domain-like"/>
    <property type="match status" value="1"/>
</dbReference>
<comment type="subcellular location">
    <subcellularLocation>
        <location evidence="1">Membrane</location>
        <topology evidence="1">Multi-pass membrane protein</topology>
    </subcellularLocation>
</comment>
<dbReference type="CDD" id="cd12829">
    <property type="entry name" value="Alr1p-like"/>
    <property type="match status" value="1"/>
</dbReference>
<dbReference type="GO" id="GO:0015095">
    <property type="term" value="F:magnesium ion transmembrane transporter activity"/>
    <property type="evidence" value="ECO:0007669"/>
    <property type="project" value="InterPro"/>
</dbReference>
<dbReference type="Gene3D" id="1.20.58.340">
    <property type="entry name" value="Magnesium transport protein CorA, transmembrane region"/>
    <property type="match status" value="2"/>
</dbReference>
<organism evidence="8 9">
    <name type="scientific">Boothiomyces macroporosus</name>
    <dbReference type="NCBI Taxonomy" id="261099"/>
    <lineage>
        <taxon>Eukaryota</taxon>
        <taxon>Fungi</taxon>
        <taxon>Fungi incertae sedis</taxon>
        <taxon>Chytridiomycota</taxon>
        <taxon>Chytridiomycota incertae sedis</taxon>
        <taxon>Chytridiomycetes</taxon>
        <taxon>Rhizophydiales</taxon>
        <taxon>Terramycetaceae</taxon>
        <taxon>Boothiomyces</taxon>
    </lineage>
</organism>
<accession>A0AAD5UJF8</accession>
<keyword evidence="9" id="KW-1185">Reference proteome</keyword>
<reference evidence="8" key="1">
    <citation type="submission" date="2020-05" db="EMBL/GenBank/DDBJ databases">
        <title>Phylogenomic resolution of chytrid fungi.</title>
        <authorList>
            <person name="Stajich J.E."/>
            <person name="Amses K."/>
            <person name="Simmons R."/>
            <person name="Seto K."/>
            <person name="Myers J."/>
            <person name="Bonds A."/>
            <person name="Quandt C.A."/>
            <person name="Barry K."/>
            <person name="Liu P."/>
            <person name="Grigoriev I."/>
            <person name="Longcore J.E."/>
            <person name="James T.Y."/>
        </authorList>
    </citation>
    <scope>NUCLEOTIDE SEQUENCE</scope>
    <source>
        <strain evidence="8">PLAUS21</strain>
    </source>
</reference>
<dbReference type="AlphaFoldDB" id="A0AAD5UJF8"/>
<feature type="compositionally biased region" description="Polar residues" evidence="6">
    <location>
        <begin position="119"/>
        <end position="129"/>
    </location>
</feature>
<comment type="similarity">
    <text evidence="2">Belongs to the CorA metal ion transporter (MIT) (TC 1.A.35) family.</text>
</comment>
<evidence type="ECO:0000256" key="1">
    <source>
        <dbReference type="ARBA" id="ARBA00004141"/>
    </source>
</evidence>
<keyword evidence="5 7" id="KW-0472">Membrane</keyword>
<dbReference type="Proteomes" id="UP001210925">
    <property type="component" value="Unassembled WGS sequence"/>
</dbReference>
<evidence type="ECO:0000313" key="8">
    <source>
        <dbReference type="EMBL" id="KAJ3259697.1"/>
    </source>
</evidence>
<evidence type="ECO:0000256" key="4">
    <source>
        <dbReference type="ARBA" id="ARBA00022989"/>
    </source>
</evidence>
<evidence type="ECO:0000256" key="7">
    <source>
        <dbReference type="SAM" id="Phobius"/>
    </source>
</evidence>
<gene>
    <name evidence="8" type="primary">MNR2_1</name>
    <name evidence="8" type="ORF">HK103_001958</name>
</gene>
<dbReference type="GO" id="GO:0016020">
    <property type="term" value="C:membrane"/>
    <property type="evidence" value="ECO:0007669"/>
    <property type="project" value="UniProtKB-SubCell"/>
</dbReference>
<feature type="compositionally biased region" description="Basic and acidic residues" evidence="6">
    <location>
        <begin position="1"/>
        <end position="10"/>
    </location>
</feature>
<feature type="region of interest" description="Disordered" evidence="6">
    <location>
        <begin position="1"/>
        <end position="21"/>
    </location>
</feature>
<dbReference type="InterPro" id="IPR044089">
    <property type="entry name" value="Alr1-like"/>
</dbReference>
<dbReference type="Pfam" id="PF01544">
    <property type="entry name" value="CorA"/>
    <property type="match status" value="1"/>
</dbReference>
<feature type="transmembrane region" description="Helical" evidence="7">
    <location>
        <begin position="420"/>
        <end position="441"/>
    </location>
</feature>
<evidence type="ECO:0000313" key="9">
    <source>
        <dbReference type="Proteomes" id="UP001210925"/>
    </source>
</evidence>
<proteinExistence type="inferred from homology"/>
<evidence type="ECO:0000256" key="3">
    <source>
        <dbReference type="ARBA" id="ARBA00022692"/>
    </source>
</evidence>
<name>A0AAD5UJF8_9FUNG</name>
<dbReference type="EMBL" id="JADGKB010000016">
    <property type="protein sequence ID" value="KAJ3259697.1"/>
    <property type="molecule type" value="Genomic_DNA"/>
</dbReference>
<evidence type="ECO:0000256" key="2">
    <source>
        <dbReference type="ARBA" id="ARBA00009765"/>
    </source>
</evidence>
<keyword evidence="4 7" id="KW-1133">Transmembrane helix</keyword>
<comment type="caution">
    <text evidence="8">The sequence shown here is derived from an EMBL/GenBank/DDBJ whole genome shotgun (WGS) entry which is preliminary data.</text>
</comment>
<dbReference type="PANTHER" id="PTHR21535:SF51">
    <property type="entry name" value="MANGANESE RESISTANCE PROTEIN MNR2"/>
    <property type="match status" value="1"/>
</dbReference>
<dbReference type="GO" id="GO:0010961">
    <property type="term" value="P:intracellular magnesium ion homeostasis"/>
    <property type="evidence" value="ECO:0007669"/>
    <property type="project" value="TreeGrafter"/>
</dbReference>
<dbReference type="InterPro" id="IPR002523">
    <property type="entry name" value="MgTranspt_CorA/ZnTranspt_ZntB"/>
</dbReference>
<evidence type="ECO:0000256" key="6">
    <source>
        <dbReference type="SAM" id="MobiDB-lite"/>
    </source>
</evidence>
<feature type="region of interest" description="Disordered" evidence="6">
    <location>
        <begin position="109"/>
        <end position="139"/>
    </location>
</feature>